<dbReference type="PROSITE" id="PS50076">
    <property type="entry name" value="DNAJ_2"/>
    <property type="match status" value="1"/>
</dbReference>
<dbReference type="SUPFAM" id="SSF46565">
    <property type="entry name" value="Chaperone J-domain"/>
    <property type="match status" value="1"/>
</dbReference>
<dbReference type="EMBL" id="BEGY01000005">
    <property type="protein sequence ID" value="GAX73898.1"/>
    <property type="molecule type" value="Genomic_DNA"/>
</dbReference>
<dbReference type="SMART" id="SM00271">
    <property type="entry name" value="DnaJ"/>
    <property type="match status" value="1"/>
</dbReference>
<protein>
    <recommendedName>
        <fullName evidence="2">J domain-containing protein</fullName>
    </recommendedName>
</protein>
<dbReference type="Pfam" id="PF00226">
    <property type="entry name" value="DnaJ"/>
    <property type="match status" value="1"/>
</dbReference>
<comment type="caution">
    <text evidence="3">The sequence shown here is derived from an EMBL/GenBank/DDBJ whole genome shotgun (WGS) entry which is preliminary data.</text>
</comment>
<name>A0A250WST2_9CHLO</name>
<dbReference type="InterPro" id="IPR001623">
    <property type="entry name" value="DnaJ_domain"/>
</dbReference>
<evidence type="ECO:0000313" key="4">
    <source>
        <dbReference type="Proteomes" id="UP000232323"/>
    </source>
</evidence>
<dbReference type="InterPro" id="IPR036869">
    <property type="entry name" value="J_dom_sf"/>
</dbReference>
<organism evidence="3 4">
    <name type="scientific">Chlamydomonas eustigma</name>
    <dbReference type="NCBI Taxonomy" id="1157962"/>
    <lineage>
        <taxon>Eukaryota</taxon>
        <taxon>Viridiplantae</taxon>
        <taxon>Chlorophyta</taxon>
        <taxon>core chlorophytes</taxon>
        <taxon>Chlorophyceae</taxon>
        <taxon>CS clade</taxon>
        <taxon>Chlamydomonadales</taxon>
        <taxon>Chlamydomonadaceae</taxon>
        <taxon>Chlamydomonas</taxon>
    </lineage>
</organism>
<dbReference type="CDD" id="cd06257">
    <property type="entry name" value="DnaJ"/>
    <property type="match status" value="1"/>
</dbReference>
<evidence type="ECO:0000256" key="1">
    <source>
        <dbReference type="SAM" id="MobiDB-lite"/>
    </source>
</evidence>
<feature type="region of interest" description="Disordered" evidence="1">
    <location>
        <begin position="93"/>
        <end position="131"/>
    </location>
</feature>
<dbReference type="Proteomes" id="UP000232323">
    <property type="component" value="Unassembled WGS sequence"/>
</dbReference>
<feature type="compositionally biased region" description="Basic and acidic residues" evidence="1">
    <location>
        <begin position="102"/>
        <end position="118"/>
    </location>
</feature>
<evidence type="ECO:0000313" key="3">
    <source>
        <dbReference type="EMBL" id="GAX73898.1"/>
    </source>
</evidence>
<feature type="domain" description="J" evidence="2">
    <location>
        <begin position="284"/>
        <end position="346"/>
    </location>
</feature>
<dbReference type="AlphaFoldDB" id="A0A250WST2"/>
<proteinExistence type="predicted"/>
<reference evidence="3 4" key="1">
    <citation type="submission" date="2017-08" db="EMBL/GenBank/DDBJ databases">
        <title>Acidophilic green algal genome provides insights into adaptation to an acidic environment.</title>
        <authorList>
            <person name="Hirooka S."/>
            <person name="Hirose Y."/>
            <person name="Kanesaki Y."/>
            <person name="Higuchi S."/>
            <person name="Fujiwara T."/>
            <person name="Onuma R."/>
            <person name="Era A."/>
            <person name="Ohbayashi R."/>
            <person name="Uzuka A."/>
            <person name="Nozaki H."/>
            <person name="Yoshikawa H."/>
            <person name="Miyagishima S.Y."/>
        </authorList>
    </citation>
    <scope>NUCLEOTIDE SEQUENCE [LARGE SCALE GENOMIC DNA]</scope>
    <source>
        <strain evidence="3 4">NIES-2499</strain>
    </source>
</reference>
<gene>
    <name evidence="3" type="ORF">CEUSTIGMA_g1348.t1</name>
</gene>
<evidence type="ECO:0000259" key="2">
    <source>
        <dbReference type="PROSITE" id="PS50076"/>
    </source>
</evidence>
<dbReference type="OrthoDB" id="270167at2759"/>
<sequence length="346" mass="39794">MLSIILTKFQNCCNRDLFLPSSQAANWRNEISVRVPKPSGYGTIRSYSKKGSSRDEPSFHMDEFYNVHFQELKNHHSSFKRLPWSLKKDSRIHGHAASSSDQIHHQGRHSEAKREAYRKPKSSRPGTGIRDEDADYYYLDSSNFYPKRRKNPRFREAPPKNSNDDVWWEDDGLHRWKESPTGTRNGANSAFKDDFEKERSWFHNWHSPGSASAGEGHEGYRLWWERLSSAAASNIHRQRNHNETSSSWSGTSSDHAGYSASFNSSWRTSSSGKRMSFFTSAQLEHLNVLGLSNHSKIDKRAIKVAYHEIAKKYHPDMHRVPAEQAVAQEKFKQAAIAYESLMSSVT</sequence>
<accession>A0A250WST2</accession>
<dbReference type="Gene3D" id="1.10.287.110">
    <property type="entry name" value="DnaJ domain"/>
    <property type="match status" value="1"/>
</dbReference>
<keyword evidence="4" id="KW-1185">Reference proteome</keyword>